<organism evidence="6 7">
    <name type="scientific">Hebeloma cylindrosporum</name>
    <dbReference type="NCBI Taxonomy" id="76867"/>
    <lineage>
        <taxon>Eukaryota</taxon>
        <taxon>Fungi</taxon>
        <taxon>Dikarya</taxon>
        <taxon>Basidiomycota</taxon>
        <taxon>Agaricomycotina</taxon>
        <taxon>Agaricomycetes</taxon>
        <taxon>Agaricomycetidae</taxon>
        <taxon>Agaricales</taxon>
        <taxon>Agaricineae</taxon>
        <taxon>Hymenogastraceae</taxon>
        <taxon>Hebeloma</taxon>
    </lineage>
</organism>
<evidence type="ECO:0000313" key="7">
    <source>
        <dbReference type="Proteomes" id="UP000053424"/>
    </source>
</evidence>
<feature type="domain" description="EF-hand" evidence="5">
    <location>
        <begin position="53"/>
        <end position="88"/>
    </location>
</feature>
<dbReference type="InterPro" id="IPR018247">
    <property type="entry name" value="EF_Hand_1_Ca_BS"/>
</dbReference>
<evidence type="ECO:0000256" key="3">
    <source>
        <dbReference type="SAM" id="MobiDB-lite"/>
    </source>
</evidence>
<feature type="compositionally biased region" description="Low complexity" evidence="3">
    <location>
        <begin position="380"/>
        <end position="395"/>
    </location>
</feature>
<dbReference type="CDD" id="cd00052">
    <property type="entry name" value="EH"/>
    <property type="match status" value="2"/>
</dbReference>
<feature type="domain" description="EH" evidence="4">
    <location>
        <begin position="288"/>
        <end position="377"/>
    </location>
</feature>
<dbReference type="OrthoDB" id="524326at2759"/>
<evidence type="ECO:0000256" key="1">
    <source>
        <dbReference type="ARBA" id="ARBA00022837"/>
    </source>
</evidence>
<dbReference type="PROSITE" id="PS50031">
    <property type="entry name" value="EH"/>
    <property type="match status" value="3"/>
</dbReference>
<dbReference type="PROSITE" id="PS00018">
    <property type="entry name" value="EF_HAND_1"/>
    <property type="match status" value="1"/>
</dbReference>
<feature type="compositionally biased region" description="Low complexity" evidence="3">
    <location>
        <begin position="414"/>
        <end position="424"/>
    </location>
</feature>
<evidence type="ECO:0000313" key="6">
    <source>
        <dbReference type="EMBL" id="KIM46718.1"/>
    </source>
</evidence>
<dbReference type="SUPFAM" id="SSF47473">
    <property type="entry name" value="EF-hand"/>
    <property type="match status" value="3"/>
</dbReference>
<sequence length="863" mass="95721">MTPQSHTDPSATPFTATEEEEQLATQILVIKNCHTTGILNADAAIDIFKRSGLSVEMMRDIWTLSDKNRSGDFSRDELTVALRLMGWVQTGETLHEGLLAKEGPLPTLDGISDVVKTSANIPPIFPPQIPRIKPDEVRDYRKAFIRAGPVDGYLEGDKVMGAFMTSNLSYEHLRKIHDLVDRSQQGTLEFREFALGMHLIHALQACYIFTVPSSIPQYLYQQFANLEIPDLLPQQEVQSIPSHRSRPSLRVASTSSLGSGLSPAASRSRSSSPKSRAREDHWDVTPQQKQEFDSYFYKLDLDRKGYVDEDTAANFMLAYQLPPGDLAHIWGLVDLNRDDHLTIDEFAVAMYLIQRKAGGEELPKTLPVSLIPPSLRSRFAPKASPTSPKSPINKGKPPPPPPKRERSILNGQNSISMRSRSISSVALSTPLNSKYSAPLSPPISPKPSRLRSRASVSGPSTPAVASPAAKPVSELLSPFEDPAHQPLHFSPSQHHTPAVQSTPSPSPRPPDIPNNEALEEFKKETARLSAQVESLLSQLTAQNRLRDSNENLRNENDTLKSQLRDMERTVSEVLSANDMNGSQEQLMQEITRLTADVANKEAQVESAERMVLVLSEEEKELRASLREAQAATTRAKSEADELRQTVATQAAEIIDLSGRLADMSNAMAEPTPNANNRQLRLVFKDVTKENEKLKGEVRDMQKSMEQLLLSTKFHAQYDELDRENRRLKHHIQELEIIATTSHQSSSASSHSSSQSQNGHGNGNGRLSKSNSNSSRSVESLSRENEQLKAQLREGQRVFADFRSTSETKSVELQQQIDSLTHENNRLKIDAAAAAQSSGRTRRPSQEDNNVPPPSYDDSFVVPP</sequence>
<feature type="region of interest" description="Disordered" evidence="3">
    <location>
        <begin position="237"/>
        <end position="284"/>
    </location>
</feature>
<feature type="region of interest" description="Disordered" evidence="3">
    <location>
        <begin position="832"/>
        <end position="863"/>
    </location>
</feature>
<feature type="compositionally biased region" description="Polar residues" evidence="3">
    <location>
        <begin position="425"/>
        <end position="435"/>
    </location>
</feature>
<evidence type="ECO:0000259" key="5">
    <source>
        <dbReference type="PROSITE" id="PS50222"/>
    </source>
</evidence>
<feature type="compositionally biased region" description="Low complexity" evidence="3">
    <location>
        <begin position="252"/>
        <end position="274"/>
    </location>
</feature>
<dbReference type="EMBL" id="KN831770">
    <property type="protein sequence ID" value="KIM46718.1"/>
    <property type="molecule type" value="Genomic_DNA"/>
</dbReference>
<feature type="coiled-coil region" evidence="2">
    <location>
        <begin position="518"/>
        <end position="645"/>
    </location>
</feature>
<evidence type="ECO:0000256" key="2">
    <source>
        <dbReference type="SAM" id="Coils"/>
    </source>
</evidence>
<proteinExistence type="predicted"/>
<keyword evidence="1" id="KW-0106">Calcium</keyword>
<dbReference type="InterPro" id="IPR000261">
    <property type="entry name" value="EH_dom"/>
</dbReference>
<dbReference type="GO" id="GO:0005509">
    <property type="term" value="F:calcium ion binding"/>
    <property type="evidence" value="ECO:0007669"/>
    <property type="project" value="InterPro"/>
</dbReference>
<feature type="domain" description="EF-hand" evidence="5">
    <location>
        <begin position="168"/>
        <end position="203"/>
    </location>
</feature>
<feature type="compositionally biased region" description="Polar residues" evidence="3">
    <location>
        <begin position="490"/>
        <end position="500"/>
    </location>
</feature>
<feature type="region of interest" description="Disordered" evidence="3">
    <location>
        <begin position="740"/>
        <end position="787"/>
    </location>
</feature>
<dbReference type="GO" id="GO:0016197">
    <property type="term" value="P:endosomal transport"/>
    <property type="evidence" value="ECO:0007669"/>
    <property type="project" value="TreeGrafter"/>
</dbReference>
<feature type="coiled-coil region" evidence="2">
    <location>
        <begin position="676"/>
        <end position="737"/>
    </location>
</feature>
<reference evidence="7" key="2">
    <citation type="submission" date="2015-01" db="EMBL/GenBank/DDBJ databases">
        <title>Evolutionary Origins and Diversification of the Mycorrhizal Mutualists.</title>
        <authorList>
            <consortium name="DOE Joint Genome Institute"/>
            <consortium name="Mycorrhizal Genomics Consortium"/>
            <person name="Kohler A."/>
            <person name="Kuo A."/>
            <person name="Nagy L.G."/>
            <person name="Floudas D."/>
            <person name="Copeland A."/>
            <person name="Barry K.W."/>
            <person name="Cichocki N."/>
            <person name="Veneault-Fourrey C."/>
            <person name="LaButti K."/>
            <person name="Lindquist E.A."/>
            <person name="Lipzen A."/>
            <person name="Lundell T."/>
            <person name="Morin E."/>
            <person name="Murat C."/>
            <person name="Riley R."/>
            <person name="Ohm R."/>
            <person name="Sun H."/>
            <person name="Tunlid A."/>
            <person name="Henrissat B."/>
            <person name="Grigoriev I.V."/>
            <person name="Hibbett D.S."/>
            <person name="Martin F."/>
        </authorList>
    </citation>
    <scope>NUCLEOTIDE SEQUENCE [LARGE SCALE GENOMIC DNA]</scope>
    <source>
        <strain evidence="7">h7</strain>
    </source>
</reference>
<dbReference type="HOGENOM" id="CLU_337397_0_0_1"/>
<reference evidence="6 7" key="1">
    <citation type="submission" date="2014-04" db="EMBL/GenBank/DDBJ databases">
        <authorList>
            <consortium name="DOE Joint Genome Institute"/>
            <person name="Kuo A."/>
            <person name="Gay G."/>
            <person name="Dore J."/>
            <person name="Kohler A."/>
            <person name="Nagy L.G."/>
            <person name="Floudas D."/>
            <person name="Copeland A."/>
            <person name="Barry K.W."/>
            <person name="Cichocki N."/>
            <person name="Veneault-Fourrey C."/>
            <person name="LaButti K."/>
            <person name="Lindquist E.A."/>
            <person name="Lipzen A."/>
            <person name="Lundell T."/>
            <person name="Morin E."/>
            <person name="Murat C."/>
            <person name="Sun H."/>
            <person name="Tunlid A."/>
            <person name="Henrissat B."/>
            <person name="Grigoriev I.V."/>
            <person name="Hibbett D.S."/>
            <person name="Martin F."/>
            <person name="Nordberg H.P."/>
            <person name="Cantor M.N."/>
            <person name="Hua S.X."/>
        </authorList>
    </citation>
    <scope>NUCLEOTIDE SEQUENCE [LARGE SCALE GENOMIC DNA]</scope>
    <source>
        <strain evidence="7">h7</strain>
    </source>
</reference>
<dbReference type="SMART" id="SM00054">
    <property type="entry name" value="EFh"/>
    <property type="match status" value="4"/>
</dbReference>
<dbReference type="GO" id="GO:0005886">
    <property type="term" value="C:plasma membrane"/>
    <property type="evidence" value="ECO:0007669"/>
    <property type="project" value="TreeGrafter"/>
</dbReference>
<gene>
    <name evidence="6" type="ORF">M413DRAFT_440303</name>
</gene>
<feature type="compositionally biased region" description="Low complexity" evidence="3">
    <location>
        <begin position="741"/>
        <end position="779"/>
    </location>
</feature>
<keyword evidence="7" id="KW-1185">Reference proteome</keyword>
<protein>
    <submittedName>
        <fullName evidence="6">Uncharacterized protein</fullName>
    </submittedName>
</protein>
<feature type="compositionally biased region" description="Low complexity" evidence="3">
    <location>
        <begin position="454"/>
        <end position="473"/>
    </location>
</feature>
<feature type="domain" description="EH" evidence="4">
    <location>
        <begin position="20"/>
        <end position="106"/>
    </location>
</feature>
<name>A0A0C2YA66_HEBCY</name>
<dbReference type="GO" id="GO:0005737">
    <property type="term" value="C:cytoplasm"/>
    <property type="evidence" value="ECO:0007669"/>
    <property type="project" value="TreeGrafter"/>
</dbReference>
<feature type="domain" description="EH" evidence="4">
    <location>
        <begin position="136"/>
        <end position="226"/>
    </location>
</feature>
<dbReference type="PROSITE" id="PS50222">
    <property type="entry name" value="EF_HAND_2"/>
    <property type="match status" value="3"/>
</dbReference>
<dbReference type="Proteomes" id="UP000053424">
    <property type="component" value="Unassembled WGS sequence"/>
</dbReference>
<dbReference type="GO" id="GO:0006897">
    <property type="term" value="P:endocytosis"/>
    <property type="evidence" value="ECO:0007669"/>
    <property type="project" value="TreeGrafter"/>
</dbReference>
<dbReference type="PANTHER" id="PTHR11216">
    <property type="entry name" value="EH DOMAIN"/>
    <property type="match status" value="1"/>
</dbReference>
<dbReference type="SMART" id="SM00027">
    <property type="entry name" value="EH"/>
    <property type="match status" value="3"/>
</dbReference>
<feature type="domain" description="EF-hand" evidence="5">
    <location>
        <begin position="321"/>
        <end position="356"/>
    </location>
</feature>
<dbReference type="InterPro" id="IPR011992">
    <property type="entry name" value="EF-hand-dom_pair"/>
</dbReference>
<dbReference type="PANTHER" id="PTHR11216:SF170">
    <property type="entry name" value="DYNAMIN ASSOCIATED PROTEIN 160, ISOFORM D"/>
    <property type="match status" value="1"/>
</dbReference>
<keyword evidence="2" id="KW-0175">Coiled coil</keyword>
<dbReference type="AlphaFoldDB" id="A0A0C2YA66"/>
<feature type="region of interest" description="Disordered" evidence="3">
    <location>
        <begin position="377"/>
        <end position="515"/>
    </location>
</feature>
<dbReference type="STRING" id="686832.A0A0C2YA66"/>
<dbReference type="InterPro" id="IPR002048">
    <property type="entry name" value="EF_hand_dom"/>
</dbReference>
<dbReference type="Pfam" id="PF12763">
    <property type="entry name" value="EH"/>
    <property type="match status" value="3"/>
</dbReference>
<accession>A0A0C2YA66</accession>
<dbReference type="Gene3D" id="1.10.238.10">
    <property type="entry name" value="EF-hand"/>
    <property type="match status" value="3"/>
</dbReference>
<evidence type="ECO:0000259" key="4">
    <source>
        <dbReference type="PROSITE" id="PS50031"/>
    </source>
</evidence>